<protein>
    <recommendedName>
        <fullName evidence="1">Protein kinase domain-containing protein</fullName>
    </recommendedName>
</protein>
<organism evidence="2 3">
    <name type="scientific">Rhodocollybia butyracea</name>
    <dbReference type="NCBI Taxonomy" id="206335"/>
    <lineage>
        <taxon>Eukaryota</taxon>
        <taxon>Fungi</taxon>
        <taxon>Dikarya</taxon>
        <taxon>Basidiomycota</taxon>
        <taxon>Agaricomycotina</taxon>
        <taxon>Agaricomycetes</taxon>
        <taxon>Agaricomycetidae</taxon>
        <taxon>Agaricales</taxon>
        <taxon>Marasmiineae</taxon>
        <taxon>Omphalotaceae</taxon>
        <taxon>Rhodocollybia</taxon>
    </lineage>
</organism>
<dbReference type="PROSITE" id="PS50011">
    <property type="entry name" value="PROTEIN_KINASE_DOM"/>
    <property type="match status" value="1"/>
</dbReference>
<sequence length="143" mass="16100">MKQVPPQFAYVSEVKALEKRKLLLDCGTLQGSGHNDHTWALIMPEISETPLVEYLEGKNIDEVAKKLIPQLKEKVVDMIMNDGMIYYDLNSGNIMTNGDTVSLVDFGLVLRPKAGIQQDTLKKQAEEYFDGIAKIMTNIWKSP</sequence>
<comment type="caution">
    <text evidence="2">The sequence shown here is derived from an EMBL/GenBank/DDBJ whole genome shotgun (WGS) entry which is preliminary data.</text>
</comment>
<dbReference type="AlphaFoldDB" id="A0A9P5PDY3"/>
<dbReference type="Gene3D" id="1.10.510.10">
    <property type="entry name" value="Transferase(Phosphotransferase) domain 1"/>
    <property type="match status" value="1"/>
</dbReference>
<dbReference type="Proteomes" id="UP000772434">
    <property type="component" value="Unassembled WGS sequence"/>
</dbReference>
<evidence type="ECO:0000313" key="3">
    <source>
        <dbReference type="Proteomes" id="UP000772434"/>
    </source>
</evidence>
<evidence type="ECO:0000259" key="1">
    <source>
        <dbReference type="PROSITE" id="PS50011"/>
    </source>
</evidence>
<dbReference type="InterPro" id="IPR000719">
    <property type="entry name" value="Prot_kinase_dom"/>
</dbReference>
<gene>
    <name evidence="2" type="ORF">BDP27DRAFT_210424</name>
</gene>
<feature type="domain" description="Protein kinase" evidence="1">
    <location>
        <begin position="1"/>
        <end position="143"/>
    </location>
</feature>
<proteinExistence type="predicted"/>
<evidence type="ECO:0000313" key="2">
    <source>
        <dbReference type="EMBL" id="KAF9063899.1"/>
    </source>
</evidence>
<dbReference type="SUPFAM" id="SSF56112">
    <property type="entry name" value="Protein kinase-like (PK-like)"/>
    <property type="match status" value="1"/>
</dbReference>
<dbReference type="InterPro" id="IPR011009">
    <property type="entry name" value="Kinase-like_dom_sf"/>
</dbReference>
<dbReference type="EMBL" id="JADNRY010000136">
    <property type="protein sequence ID" value="KAF9063899.1"/>
    <property type="molecule type" value="Genomic_DNA"/>
</dbReference>
<dbReference type="GO" id="GO:0004672">
    <property type="term" value="F:protein kinase activity"/>
    <property type="evidence" value="ECO:0007669"/>
    <property type="project" value="InterPro"/>
</dbReference>
<name>A0A9P5PDY3_9AGAR</name>
<reference evidence="2" key="1">
    <citation type="submission" date="2020-11" db="EMBL/GenBank/DDBJ databases">
        <authorList>
            <consortium name="DOE Joint Genome Institute"/>
            <person name="Ahrendt S."/>
            <person name="Riley R."/>
            <person name="Andreopoulos W."/>
            <person name="Labutti K."/>
            <person name="Pangilinan J."/>
            <person name="Ruiz-Duenas F.J."/>
            <person name="Barrasa J.M."/>
            <person name="Sanchez-Garcia M."/>
            <person name="Camarero S."/>
            <person name="Miyauchi S."/>
            <person name="Serrano A."/>
            <person name="Linde D."/>
            <person name="Babiker R."/>
            <person name="Drula E."/>
            <person name="Ayuso-Fernandez I."/>
            <person name="Pacheco R."/>
            <person name="Padilla G."/>
            <person name="Ferreira P."/>
            <person name="Barriuso J."/>
            <person name="Kellner H."/>
            <person name="Castanera R."/>
            <person name="Alfaro M."/>
            <person name="Ramirez L."/>
            <person name="Pisabarro A.G."/>
            <person name="Kuo A."/>
            <person name="Tritt A."/>
            <person name="Lipzen A."/>
            <person name="He G."/>
            <person name="Yan M."/>
            <person name="Ng V."/>
            <person name="Cullen D."/>
            <person name="Martin F."/>
            <person name="Rosso M.-N."/>
            <person name="Henrissat B."/>
            <person name="Hibbett D."/>
            <person name="Martinez A.T."/>
            <person name="Grigoriev I.V."/>
        </authorList>
    </citation>
    <scope>NUCLEOTIDE SEQUENCE</scope>
    <source>
        <strain evidence="2">AH 40177</strain>
    </source>
</reference>
<dbReference type="GO" id="GO:0005524">
    <property type="term" value="F:ATP binding"/>
    <property type="evidence" value="ECO:0007669"/>
    <property type="project" value="InterPro"/>
</dbReference>
<accession>A0A9P5PDY3</accession>
<keyword evidence="3" id="KW-1185">Reference proteome</keyword>